<keyword evidence="3 5" id="KW-1133">Transmembrane helix</keyword>
<feature type="transmembrane region" description="Helical" evidence="5">
    <location>
        <begin position="148"/>
        <end position="169"/>
    </location>
</feature>
<feature type="transmembrane region" description="Helical" evidence="5">
    <location>
        <begin position="78"/>
        <end position="100"/>
    </location>
</feature>
<comment type="caution">
    <text evidence="6">The sequence shown here is derived from an EMBL/GenBank/DDBJ whole genome shotgun (WGS) entry which is preliminary data.</text>
</comment>
<gene>
    <name evidence="6" type="ORF">QT711_02685</name>
</gene>
<evidence type="ECO:0000256" key="4">
    <source>
        <dbReference type="ARBA" id="ARBA00023136"/>
    </source>
</evidence>
<keyword evidence="7" id="KW-1185">Reference proteome</keyword>
<feature type="transmembrane region" description="Helical" evidence="5">
    <location>
        <begin position="181"/>
        <end position="198"/>
    </location>
</feature>
<organism evidence="6 7">
    <name type="scientific">Sporosarcina saromensis</name>
    <dbReference type="NCBI Taxonomy" id="359365"/>
    <lineage>
        <taxon>Bacteria</taxon>
        <taxon>Bacillati</taxon>
        <taxon>Bacillota</taxon>
        <taxon>Bacilli</taxon>
        <taxon>Bacillales</taxon>
        <taxon>Caryophanaceae</taxon>
        <taxon>Sporosarcina</taxon>
    </lineage>
</organism>
<evidence type="ECO:0000256" key="1">
    <source>
        <dbReference type="ARBA" id="ARBA00022475"/>
    </source>
</evidence>
<dbReference type="InterPro" id="IPR003810">
    <property type="entry name" value="Mntp/YtaF"/>
</dbReference>
<sequence length="199" mass="21699">MLQHIYIKDARRVRRCTMIFLTILLLGIVANLDNVGISISYGLRFNKIPMKYTLFISAISALFAYVALRIGAELAETLPVMFANLIGGSLLICIGIWLLYKNLLGTQHEKPNRLVAISWKEAILLGFLLAINCLSIGFGAGITGVPPLPAALSIGVFSVISIVIGVQLGQQLGRSWFGRHSDAIAGILLIIIGLYEMFI</sequence>
<dbReference type="Proteomes" id="UP001282284">
    <property type="component" value="Unassembled WGS sequence"/>
</dbReference>
<keyword evidence="1" id="KW-1003">Cell membrane</keyword>
<feature type="transmembrane region" description="Helical" evidence="5">
    <location>
        <begin position="12"/>
        <end position="32"/>
    </location>
</feature>
<evidence type="ECO:0000313" key="7">
    <source>
        <dbReference type="Proteomes" id="UP001282284"/>
    </source>
</evidence>
<keyword evidence="4 5" id="KW-0472">Membrane</keyword>
<name>A0ABU4G6Z6_9BACL</name>
<dbReference type="PANTHER" id="PTHR35529">
    <property type="entry name" value="MANGANESE EFFLUX PUMP MNTP-RELATED"/>
    <property type="match status" value="1"/>
</dbReference>
<evidence type="ECO:0000256" key="3">
    <source>
        <dbReference type="ARBA" id="ARBA00022989"/>
    </source>
</evidence>
<feature type="transmembrane region" description="Helical" evidence="5">
    <location>
        <begin position="121"/>
        <end position="142"/>
    </location>
</feature>
<keyword evidence="2 5" id="KW-0812">Transmembrane</keyword>
<accession>A0ABU4G6Z6</accession>
<dbReference type="RefSeq" id="WP_317941973.1">
    <property type="nucleotide sequence ID" value="NZ_JAUBDI010000002.1"/>
</dbReference>
<evidence type="ECO:0000256" key="2">
    <source>
        <dbReference type="ARBA" id="ARBA00022692"/>
    </source>
</evidence>
<proteinExistence type="predicted"/>
<feature type="transmembrane region" description="Helical" evidence="5">
    <location>
        <begin position="52"/>
        <end position="72"/>
    </location>
</feature>
<dbReference type="PANTHER" id="PTHR35529:SF2">
    <property type="entry name" value="SPORULATION PROTEIN YTAF-RELATED"/>
    <property type="match status" value="1"/>
</dbReference>
<protein>
    <submittedName>
        <fullName evidence="6">Manganese efflux pump</fullName>
    </submittedName>
</protein>
<dbReference type="Pfam" id="PF02659">
    <property type="entry name" value="Mntp"/>
    <property type="match status" value="1"/>
</dbReference>
<dbReference type="EMBL" id="JAUBDI010000002">
    <property type="protein sequence ID" value="MDW0112075.1"/>
    <property type="molecule type" value="Genomic_DNA"/>
</dbReference>
<evidence type="ECO:0000256" key="5">
    <source>
        <dbReference type="SAM" id="Phobius"/>
    </source>
</evidence>
<reference evidence="6 7" key="1">
    <citation type="submission" date="2023-06" db="EMBL/GenBank/DDBJ databases">
        <title>Sporosarcina sp. nov., isolated from Korean traditional fermented seafood 'Jeotgal'.</title>
        <authorList>
            <person name="Yang A.I."/>
            <person name="Shin N.-R."/>
        </authorList>
    </citation>
    <scope>NUCLEOTIDE SEQUENCE [LARGE SCALE GENOMIC DNA]</scope>
    <source>
        <strain evidence="6 7">KCTC13119</strain>
    </source>
</reference>
<evidence type="ECO:0000313" key="6">
    <source>
        <dbReference type="EMBL" id="MDW0112075.1"/>
    </source>
</evidence>